<reference evidence="3" key="1">
    <citation type="submission" date="2010-02" db="EMBL/GenBank/DDBJ databases">
        <title>Sequencing and annotation of the Blastocystis hominis genome.</title>
        <authorList>
            <person name="Wincker P."/>
        </authorList>
    </citation>
    <scope>NUCLEOTIDE SEQUENCE</scope>
    <source>
        <strain evidence="3">Singapore isolate B</strain>
    </source>
</reference>
<proteinExistence type="predicted"/>
<dbReference type="Pfam" id="PF00400">
    <property type="entry name" value="WD40"/>
    <property type="match status" value="1"/>
</dbReference>
<dbReference type="PROSITE" id="PS50082">
    <property type="entry name" value="WD_REPEATS_2"/>
    <property type="match status" value="1"/>
</dbReference>
<dbReference type="EMBL" id="FN668638">
    <property type="protein sequence ID" value="CBK20064.2"/>
    <property type="molecule type" value="Genomic_DNA"/>
</dbReference>
<dbReference type="PANTHER" id="PTHR16038:SF4">
    <property type="entry name" value="WD REPEAT-CONTAINING PROTEIN 74"/>
    <property type="match status" value="1"/>
</dbReference>
<dbReference type="InterPro" id="IPR036322">
    <property type="entry name" value="WD40_repeat_dom_sf"/>
</dbReference>
<feature type="compositionally biased region" description="Acidic residues" evidence="2">
    <location>
        <begin position="333"/>
        <end position="345"/>
    </location>
</feature>
<dbReference type="InterPro" id="IPR037379">
    <property type="entry name" value="WDR74/Nsa1"/>
</dbReference>
<dbReference type="GO" id="GO:0005730">
    <property type="term" value="C:nucleolus"/>
    <property type="evidence" value="ECO:0007669"/>
    <property type="project" value="InterPro"/>
</dbReference>
<keyword evidence="4" id="KW-1185">Reference proteome</keyword>
<sequence>MRIITADETGLIKQILIENKRIQRWGTQSRDNSVERMVWAGMSGCEENEVAVALVNGRVQVWDVDKTVIVKEFSGIEGIPRGLGVIRNEEDRKVITCTDDGKVNLYNWKDAEIVKTFDVKGPIANMHLCPSNNQIFAVGGRENDLALYDIETEEPVFKARNVPNDWLQLRVPIWVTDMKFLHPKSSGFELAVVTGHHHVRLYDTRAKRRPVQSVEIGSRPFTCCTVSHDENSLFTGDTIGRVSRIDLRTMQLNGVYKGNTGSVREIALHPTMEVMATVGLDRVMRVFDVATRQQLHRVYLRQKLNCVLVSSEGEVASFTKEEEAPESDSSLLQDDEDLIEMSGEE</sequence>
<organism evidence="3">
    <name type="scientific">Blastocystis hominis</name>
    <dbReference type="NCBI Taxonomy" id="12968"/>
    <lineage>
        <taxon>Eukaryota</taxon>
        <taxon>Sar</taxon>
        <taxon>Stramenopiles</taxon>
        <taxon>Bigyra</taxon>
        <taxon>Opalozoa</taxon>
        <taxon>Opalinata</taxon>
        <taxon>Blastocystidae</taxon>
        <taxon>Blastocystis</taxon>
    </lineage>
</organism>
<protein>
    <submittedName>
        <fullName evidence="3">Uncharacterized protein</fullName>
    </submittedName>
</protein>
<dbReference type="Gene3D" id="2.130.10.10">
    <property type="entry name" value="YVTN repeat-like/Quinoprotein amine dehydrogenase"/>
    <property type="match status" value="2"/>
</dbReference>
<evidence type="ECO:0000313" key="3">
    <source>
        <dbReference type="EMBL" id="CBK20064.2"/>
    </source>
</evidence>
<dbReference type="InterPro" id="IPR015943">
    <property type="entry name" value="WD40/YVTN_repeat-like_dom_sf"/>
</dbReference>
<dbReference type="SMART" id="SM00320">
    <property type="entry name" value="WD40"/>
    <property type="match status" value="4"/>
</dbReference>
<keyword evidence="1" id="KW-0853">WD repeat</keyword>
<dbReference type="InParanoid" id="D8LW75"/>
<dbReference type="SUPFAM" id="SSF50978">
    <property type="entry name" value="WD40 repeat-like"/>
    <property type="match status" value="1"/>
</dbReference>
<name>D8LW75_BLAHO</name>
<evidence type="ECO:0000313" key="4">
    <source>
        <dbReference type="Proteomes" id="UP000008312"/>
    </source>
</evidence>
<feature type="region of interest" description="Disordered" evidence="2">
    <location>
        <begin position="317"/>
        <end position="345"/>
    </location>
</feature>
<dbReference type="OrthoDB" id="18388at2759"/>
<dbReference type="Proteomes" id="UP000008312">
    <property type="component" value="Unassembled WGS sequence"/>
</dbReference>
<dbReference type="InterPro" id="IPR001680">
    <property type="entry name" value="WD40_rpt"/>
</dbReference>
<dbReference type="CDD" id="cd22857">
    <property type="entry name" value="WDR74"/>
    <property type="match status" value="1"/>
</dbReference>
<accession>D8LW75</accession>
<dbReference type="GO" id="GO:0030687">
    <property type="term" value="C:preribosome, large subunit precursor"/>
    <property type="evidence" value="ECO:0007669"/>
    <property type="project" value="TreeGrafter"/>
</dbReference>
<gene>
    <name evidence="3" type="ORF">GSBLH_T00000449001</name>
</gene>
<dbReference type="GO" id="GO:0042273">
    <property type="term" value="P:ribosomal large subunit biogenesis"/>
    <property type="evidence" value="ECO:0007669"/>
    <property type="project" value="InterPro"/>
</dbReference>
<dbReference type="GeneID" id="24917758"/>
<dbReference type="AlphaFoldDB" id="D8LW75"/>
<evidence type="ECO:0000256" key="2">
    <source>
        <dbReference type="SAM" id="MobiDB-lite"/>
    </source>
</evidence>
<dbReference type="RefSeq" id="XP_012894112.1">
    <property type="nucleotide sequence ID" value="XM_013038658.1"/>
</dbReference>
<dbReference type="OMA" id="CISQDES"/>
<dbReference type="PANTHER" id="PTHR16038">
    <property type="entry name" value="NOP SEVEN ASSOCIATED PROTEIN 1"/>
    <property type="match status" value="1"/>
</dbReference>
<evidence type="ECO:0000256" key="1">
    <source>
        <dbReference type="PROSITE-ProRule" id="PRU00221"/>
    </source>
</evidence>
<feature type="repeat" description="WD" evidence="1">
    <location>
        <begin position="256"/>
        <end position="297"/>
    </location>
</feature>